<accession>A0AAD1U7D3</accession>
<dbReference type="Proteomes" id="UP001295684">
    <property type="component" value="Unassembled WGS sequence"/>
</dbReference>
<dbReference type="AlphaFoldDB" id="A0AAD1U7D3"/>
<dbReference type="EMBL" id="CAMPGE010004482">
    <property type="protein sequence ID" value="CAI2363333.1"/>
    <property type="molecule type" value="Genomic_DNA"/>
</dbReference>
<sequence length="460" mass="53740">MKNIVTDAQVLMDVRQDNTILMFSDVKMQSKMLRDQVNLIKNGLQALKLQLVKKKTKYGYDISPKDTKSYFDTLVFKVLKSLQQLTKIFLQECNNYQDIFDEEDFNWITQCKAYNNSDKDIKDELLSPKIKSREKQNQIEILSRAIDKYSEMSEEFLKEFQIYGKNVSMYKNINDLFRLMYKCRNQIIQLQTYCDKVICCNFQSKIDVRAIENPQLQKIISTEKKEAIIKKVSYFLRNKINLLTKLKGKKVLKGQRNNGDLELDMDTLSELTKDGQEIVSPLPINDHSTIKLIYKLMEKKRRKFKSQTIKRDKSTYQPDISKNSMRFKFKDDPAAQYQMVNIHTEKAFKTGLKMCSPKVRQKLSNDMHLQVGISRNIANQRNIKPFATERRYSTNVQSFKNNILPMSENYKKGFLKAENMNSEPNPFNHSARMSSFASKIGSKSKCSNLSMLLNLFDSPS</sequence>
<protein>
    <submittedName>
        <fullName evidence="1">Uncharacterized protein</fullName>
    </submittedName>
</protein>
<organism evidence="1 2">
    <name type="scientific">Euplotes crassus</name>
    <dbReference type="NCBI Taxonomy" id="5936"/>
    <lineage>
        <taxon>Eukaryota</taxon>
        <taxon>Sar</taxon>
        <taxon>Alveolata</taxon>
        <taxon>Ciliophora</taxon>
        <taxon>Intramacronucleata</taxon>
        <taxon>Spirotrichea</taxon>
        <taxon>Hypotrichia</taxon>
        <taxon>Euplotida</taxon>
        <taxon>Euplotidae</taxon>
        <taxon>Moneuplotes</taxon>
    </lineage>
</organism>
<evidence type="ECO:0000313" key="2">
    <source>
        <dbReference type="Proteomes" id="UP001295684"/>
    </source>
</evidence>
<proteinExistence type="predicted"/>
<keyword evidence="2" id="KW-1185">Reference proteome</keyword>
<name>A0AAD1U7D3_EUPCR</name>
<gene>
    <name evidence="1" type="ORF">ECRASSUSDP1_LOCUS4664</name>
</gene>
<reference evidence="1" key="1">
    <citation type="submission" date="2023-07" db="EMBL/GenBank/DDBJ databases">
        <authorList>
            <consortium name="AG Swart"/>
            <person name="Singh M."/>
            <person name="Singh A."/>
            <person name="Seah K."/>
            <person name="Emmerich C."/>
        </authorList>
    </citation>
    <scope>NUCLEOTIDE SEQUENCE</scope>
    <source>
        <strain evidence="1">DP1</strain>
    </source>
</reference>
<comment type="caution">
    <text evidence="1">The sequence shown here is derived from an EMBL/GenBank/DDBJ whole genome shotgun (WGS) entry which is preliminary data.</text>
</comment>
<evidence type="ECO:0000313" key="1">
    <source>
        <dbReference type="EMBL" id="CAI2363333.1"/>
    </source>
</evidence>